<reference evidence="1 2" key="1">
    <citation type="journal article" date="2021" name="Sci. Rep.">
        <title>The genome of the diatom Chaetoceros tenuissimus carries an ancient integrated fragment of an extant virus.</title>
        <authorList>
            <person name="Hongo Y."/>
            <person name="Kimura K."/>
            <person name="Takaki Y."/>
            <person name="Yoshida Y."/>
            <person name="Baba S."/>
            <person name="Kobayashi G."/>
            <person name="Nagasaki K."/>
            <person name="Hano T."/>
            <person name="Tomaru Y."/>
        </authorList>
    </citation>
    <scope>NUCLEOTIDE SEQUENCE [LARGE SCALE GENOMIC DNA]</scope>
    <source>
        <strain evidence="1 2">NIES-3715</strain>
    </source>
</reference>
<dbReference type="SMART" id="SM00028">
    <property type="entry name" value="TPR"/>
    <property type="match status" value="4"/>
</dbReference>
<organism evidence="1 2">
    <name type="scientific">Chaetoceros tenuissimus</name>
    <dbReference type="NCBI Taxonomy" id="426638"/>
    <lineage>
        <taxon>Eukaryota</taxon>
        <taxon>Sar</taxon>
        <taxon>Stramenopiles</taxon>
        <taxon>Ochrophyta</taxon>
        <taxon>Bacillariophyta</taxon>
        <taxon>Coscinodiscophyceae</taxon>
        <taxon>Chaetocerotophycidae</taxon>
        <taxon>Chaetocerotales</taxon>
        <taxon>Chaetocerotaceae</taxon>
        <taxon>Chaetoceros</taxon>
    </lineage>
</organism>
<dbReference type="Gene3D" id="1.25.40.10">
    <property type="entry name" value="Tetratricopeptide repeat domain"/>
    <property type="match status" value="2"/>
</dbReference>
<dbReference type="SUPFAM" id="SSF48452">
    <property type="entry name" value="TPR-like"/>
    <property type="match status" value="2"/>
</dbReference>
<evidence type="ECO:0008006" key="3">
    <source>
        <dbReference type="Google" id="ProtNLM"/>
    </source>
</evidence>
<dbReference type="GO" id="GO:0003341">
    <property type="term" value="P:cilium movement"/>
    <property type="evidence" value="ECO:0007669"/>
    <property type="project" value="TreeGrafter"/>
</dbReference>
<dbReference type="Proteomes" id="UP001054902">
    <property type="component" value="Unassembled WGS sequence"/>
</dbReference>
<dbReference type="AlphaFoldDB" id="A0AAD3D030"/>
<dbReference type="InterPro" id="IPR019734">
    <property type="entry name" value="TPR_rpt"/>
</dbReference>
<dbReference type="InterPro" id="IPR011990">
    <property type="entry name" value="TPR-like_helical_dom_sf"/>
</dbReference>
<name>A0AAD3D030_9STRA</name>
<proteinExistence type="predicted"/>
<dbReference type="EMBL" id="BLLK01000047">
    <property type="protein sequence ID" value="GFH54085.1"/>
    <property type="molecule type" value="Genomic_DNA"/>
</dbReference>
<sequence length="498" mass="56932">MPAEFQWKHEQTQDHITFLVNIRGKSSKTIDVFVADLLVKISQPHGFLLILDTLEAIVPTETRIENDGNALKIRAKKAVSKHWDTILFEAKKEEIKIRRQQSILRREREISQLHEDARSRRVEEERTTLKHQIGIEKREQARIEELKRVEKEHAENKVYQQLAEIGQGQNQSTNLSNDYLPPVRQMAVINFQHSPRFFKTPARESTVLQERVFIAKNRPFLKANKYFNTDSSTISDSDPTWLKARGDEFFKNGDYLAAINAYSECIEKDDSIIKAFMNRSLCFIMIEEPDLCIVDCDKVLERLKATVDQSSFTKVLKRKVSALCYKGGLENLQKALGVMQKVLDELGPDATLTKEIAGLEASIEARIMKRKGDEAFSNRDFNTSLTNYGKAIEKESNLLEAFTNRSAVFLIMGDFHKCIKDCTHVLETLRNNEGRLSDSNFSLLSNIPSRGSESRLALVKACLGRSIVAKECANLFEESSKEKELYVELFGLEEKESS</sequence>
<dbReference type="GO" id="GO:0036159">
    <property type="term" value="P:inner dynein arm assembly"/>
    <property type="evidence" value="ECO:0007669"/>
    <property type="project" value="TreeGrafter"/>
</dbReference>
<dbReference type="InterPro" id="IPR008978">
    <property type="entry name" value="HSP20-like_chaperone"/>
</dbReference>
<dbReference type="GO" id="GO:0036158">
    <property type="term" value="P:outer dynein arm assembly"/>
    <property type="evidence" value="ECO:0007669"/>
    <property type="project" value="TreeGrafter"/>
</dbReference>
<dbReference type="SUPFAM" id="SSF49764">
    <property type="entry name" value="HSP20-like chaperones"/>
    <property type="match status" value="1"/>
</dbReference>
<keyword evidence="2" id="KW-1185">Reference proteome</keyword>
<evidence type="ECO:0000313" key="1">
    <source>
        <dbReference type="EMBL" id="GFH54085.1"/>
    </source>
</evidence>
<accession>A0AAD3D030</accession>
<dbReference type="PANTHER" id="PTHR46492">
    <property type="entry name" value="DYNEIN ASSEMBLY FACTOR 4, AXONEMAL"/>
    <property type="match status" value="1"/>
</dbReference>
<dbReference type="PANTHER" id="PTHR46492:SF1">
    <property type="entry name" value="DYNEIN AXONEMAL ASSEMBLY FACTOR 4"/>
    <property type="match status" value="1"/>
</dbReference>
<protein>
    <recommendedName>
        <fullName evidence="3">Dynein assembly factor 4, axonemal</fullName>
    </recommendedName>
</protein>
<comment type="caution">
    <text evidence="1">The sequence shown here is derived from an EMBL/GenBank/DDBJ whole genome shotgun (WGS) entry which is preliminary data.</text>
</comment>
<dbReference type="Gene3D" id="2.60.40.790">
    <property type="match status" value="1"/>
</dbReference>
<evidence type="ECO:0000313" key="2">
    <source>
        <dbReference type="Proteomes" id="UP001054902"/>
    </source>
</evidence>
<gene>
    <name evidence="1" type="ORF">CTEN210_10561</name>
</gene>
<dbReference type="InterPro" id="IPR052004">
    <property type="entry name" value="Dynein_assembly_factor_4"/>
</dbReference>